<protein>
    <submittedName>
        <fullName evidence="2">Uncharacterized protein</fullName>
    </submittedName>
</protein>
<accession>A0A7J0CHT3</accession>
<evidence type="ECO:0000313" key="2">
    <source>
        <dbReference type="EMBL" id="GFN02061.1"/>
    </source>
</evidence>
<name>A0A7J0CHT3_STRMI</name>
<proteinExistence type="predicted"/>
<feature type="compositionally biased region" description="Low complexity" evidence="1">
    <location>
        <begin position="38"/>
        <end position="53"/>
    </location>
</feature>
<comment type="caution">
    <text evidence="2">The sequence shown here is derived from an EMBL/GenBank/DDBJ whole genome shotgun (WGS) entry which is preliminary data.</text>
</comment>
<reference evidence="2 3" key="1">
    <citation type="submission" date="2020-05" db="EMBL/GenBank/DDBJ databases">
        <title>Whole genome shotgun sequence of Streptomyces microflavus NBRC 13062.</title>
        <authorList>
            <person name="Komaki H."/>
            <person name="Tamura T."/>
        </authorList>
    </citation>
    <scope>NUCLEOTIDE SEQUENCE [LARGE SCALE GENOMIC DNA]</scope>
    <source>
        <strain evidence="2 3">NBRC 13062</strain>
    </source>
</reference>
<evidence type="ECO:0000313" key="3">
    <source>
        <dbReference type="Proteomes" id="UP000498740"/>
    </source>
</evidence>
<sequence length="71" mass="7063">MGFCRPAPRAGLWIATKGGCGSRLPGSAAEAGHEDAEAGYQQAEAGYEEAGAAPSGGRPVFPSSGPGWGRS</sequence>
<dbReference type="EMBL" id="BLWD01000001">
    <property type="protein sequence ID" value="GFN02061.1"/>
    <property type="molecule type" value="Genomic_DNA"/>
</dbReference>
<gene>
    <name evidence="2" type="ORF">Smic_06170</name>
</gene>
<evidence type="ECO:0000256" key="1">
    <source>
        <dbReference type="SAM" id="MobiDB-lite"/>
    </source>
</evidence>
<feature type="region of interest" description="Disordered" evidence="1">
    <location>
        <begin position="22"/>
        <end position="71"/>
    </location>
</feature>
<dbReference type="Proteomes" id="UP000498740">
    <property type="component" value="Unassembled WGS sequence"/>
</dbReference>
<dbReference type="AlphaFoldDB" id="A0A7J0CHT3"/>
<organism evidence="2 3">
    <name type="scientific">Streptomyces microflavus</name>
    <name type="common">Streptomyces lipmanii</name>
    <dbReference type="NCBI Taxonomy" id="1919"/>
    <lineage>
        <taxon>Bacteria</taxon>
        <taxon>Bacillati</taxon>
        <taxon>Actinomycetota</taxon>
        <taxon>Actinomycetes</taxon>
        <taxon>Kitasatosporales</taxon>
        <taxon>Streptomycetaceae</taxon>
        <taxon>Streptomyces</taxon>
    </lineage>
</organism>